<proteinExistence type="inferred from homology"/>
<evidence type="ECO:0000256" key="9">
    <source>
        <dbReference type="ARBA" id="ARBA00022528"/>
    </source>
</evidence>
<accession>A0A5N6N949</accession>
<dbReference type="SMART" id="SM00028">
    <property type="entry name" value="TPR"/>
    <property type="match status" value="5"/>
</dbReference>
<evidence type="ECO:0000256" key="5">
    <source>
        <dbReference type="ARBA" id="ARBA00005348"/>
    </source>
</evidence>
<dbReference type="GO" id="GO:0005778">
    <property type="term" value="C:peroxisomal membrane"/>
    <property type="evidence" value="ECO:0007669"/>
    <property type="project" value="TreeGrafter"/>
</dbReference>
<evidence type="ECO:0000256" key="15">
    <source>
        <dbReference type="ARBA" id="ARBA00023078"/>
    </source>
</evidence>
<feature type="transmembrane region" description="Helical" evidence="20">
    <location>
        <begin position="822"/>
        <end position="841"/>
    </location>
</feature>
<gene>
    <name evidence="21" type="ORF">E3N88_26485</name>
</gene>
<evidence type="ECO:0000256" key="17">
    <source>
        <dbReference type="ARBA" id="ARBA00023140"/>
    </source>
</evidence>
<dbReference type="Gene3D" id="1.25.40.10">
    <property type="entry name" value="Tetratricopeptide repeat domain"/>
    <property type="match status" value="1"/>
</dbReference>
<dbReference type="PANTHER" id="PTHR10130">
    <property type="entry name" value="PEROXISOMAL TARGETING SIGNAL 1 RECEPTOR PEX5"/>
    <property type="match status" value="1"/>
</dbReference>
<reference evidence="21 22" key="1">
    <citation type="submission" date="2019-05" db="EMBL/GenBank/DDBJ databases">
        <title>Mikania micrantha, genome provides insights into the molecular mechanism of rapid growth.</title>
        <authorList>
            <person name="Liu B."/>
        </authorList>
    </citation>
    <scope>NUCLEOTIDE SEQUENCE [LARGE SCALE GENOMIC DNA]</scope>
    <source>
        <strain evidence="21">NLD-2019</strain>
        <tissue evidence="21">Leaf</tissue>
    </source>
</reference>
<keyword evidence="13 19" id="KW-0802">TPR repeat</keyword>
<dbReference type="AlphaFoldDB" id="A0A5N6N949"/>
<dbReference type="FunFam" id="1.25.40.10:FF:000110">
    <property type="entry name" value="Peroxisome biogenesis protein 5"/>
    <property type="match status" value="1"/>
</dbReference>
<name>A0A5N6N949_9ASTR</name>
<comment type="caution">
    <text evidence="21">The sequence shown here is derived from an EMBL/GenBank/DDBJ whole genome shotgun (WGS) entry which is preliminary data.</text>
</comment>
<evidence type="ECO:0000256" key="18">
    <source>
        <dbReference type="ARBA" id="ARBA00023276"/>
    </source>
</evidence>
<dbReference type="PROSITE" id="PS50293">
    <property type="entry name" value="TPR_REGION"/>
    <property type="match status" value="2"/>
</dbReference>
<keyword evidence="10" id="KW-0602">Photosynthesis</keyword>
<evidence type="ECO:0000256" key="6">
    <source>
        <dbReference type="ARBA" id="ARBA00006659"/>
    </source>
</evidence>
<keyword evidence="22" id="KW-1185">Reference proteome</keyword>
<dbReference type="Pfam" id="PF00515">
    <property type="entry name" value="TPR_1"/>
    <property type="match status" value="1"/>
</dbReference>
<comment type="similarity">
    <text evidence="5">Belongs to the peroxisomal targeting signal receptor family.</text>
</comment>
<feature type="repeat" description="TPR" evidence="19">
    <location>
        <begin position="593"/>
        <end position="626"/>
    </location>
</feature>
<dbReference type="InterPro" id="IPR024111">
    <property type="entry name" value="PEX5/PEX5L"/>
</dbReference>
<dbReference type="InterPro" id="IPR019734">
    <property type="entry name" value="TPR_rpt"/>
</dbReference>
<keyword evidence="20" id="KW-0812">Transmembrane</keyword>
<keyword evidence="8" id="KW-0963">Cytoplasm</keyword>
<dbReference type="Pfam" id="PF04725">
    <property type="entry name" value="PsbR"/>
    <property type="match status" value="1"/>
</dbReference>
<dbReference type="GO" id="GO:0016560">
    <property type="term" value="P:protein import into peroxisome matrix, docking"/>
    <property type="evidence" value="ECO:0007669"/>
    <property type="project" value="TreeGrafter"/>
</dbReference>
<keyword evidence="14" id="KW-0809">Transit peptide</keyword>
<evidence type="ECO:0000256" key="13">
    <source>
        <dbReference type="ARBA" id="ARBA00022803"/>
    </source>
</evidence>
<evidence type="ECO:0000256" key="2">
    <source>
        <dbReference type="ARBA" id="ARBA00004275"/>
    </source>
</evidence>
<dbReference type="EMBL" id="SZYD01000013">
    <property type="protein sequence ID" value="KAD4386316.1"/>
    <property type="molecule type" value="Genomic_DNA"/>
</dbReference>
<keyword evidence="11" id="KW-0934">Plastid</keyword>
<organism evidence="21 22">
    <name type="scientific">Mikania micrantha</name>
    <name type="common">bitter vine</name>
    <dbReference type="NCBI Taxonomy" id="192012"/>
    <lineage>
        <taxon>Eukaryota</taxon>
        <taxon>Viridiplantae</taxon>
        <taxon>Streptophyta</taxon>
        <taxon>Embryophyta</taxon>
        <taxon>Tracheophyta</taxon>
        <taxon>Spermatophyta</taxon>
        <taxon>Magnoliopsida</taxon>
        <taxon>eudicotyledons</taxon>
        <taxon>Gunneridae</taxon>
        <taxon>Pentapetalae</taxon>
        <taxon>asterids</taxon>
        <taxon>campanulids</taxon>
        <taxon>Asterales</taxon>
        <taxon>Asteraceae</taxon>
        <taxon>Asteroideae</taxon>
        <taxon>Heliantheae alliance</taxon>
        <taxon>Eupatorieae</taxon>
        <taxon>Mikania</taxon>
    </lineage>
</organism>
<comment type="similarity">
    <text evidence="6">Belongs to the psbR family.</text>
</comment>
<evidence type="ECO:0000256" key="8">
    <source>
        <dbReference type="ARBA" id="ARBA00022490"/>
    </source>
</evidence>
<dbReference type="SUPFAM" id="SSF48452">
    <property type="entry name" value="TPR-like"/>
    <property type="match status" value="1"/>
</dbReference>
<sequence length="848" mass="93072">MRELVTGGAACAVPGSSSSSNPLGALANALIGSSSQKERLQEIPTSTLNASGNNLYSGVIDPLSALPGSELEHPLHQHNKGSEFINGFHAANDNRLAEVWDGIQNPQIPHFPPGQPQLQPELNGPPQRVLSSYLHSFVNSGHGGVPFGPAQLPVLGLSEGDKRCIRDRSSIMARHIFADRSEDFINGQVNALLSSLEIDNQAMARGHIPGRYPELEQYWGESQAMPPRPLGVDGWADEFAQHRAGQNDPNAWALSFERQHGAGGWASEFEHEQHQMTSVDRMAGSNIPSLAAMEQTRMLAHTLAQNNNPKFQNSKFLQFVSKMSRGELTIEDNQVKPSSADWANEYQQQYNAGSSSWADQFAHEQVSRGPESWAEDFANERVHHGPVDEQWVNEFSKLEVNDWADEFGHQVGEGILGDDSADNWASAYDEYLNEQAVLKQKSDSSRGVYEFSDLNPYVGHPDPLKEGQELFRKGLLSEAVLALEAEVLKNPDNAEGWRLLGIAHAENDDDQQAIASMMLAHKADPTNLEVLLALGVSHTNELEQQAALKYLYSWLRHHPQYGKIAPPELADSLYYADVARTFNEAAQMSPEDADVHIVLGVLYNLSREYDKAIESFQTALKLKPRDYSLWNKLGATQANSVQSADAIYAYQHALDLKPNYVRAWANMGISYANQGMYEDSIRYYVRALAMNPKADNAWQYLRISLRKPVKNTSMAATVMSPLNLKPSSTFVAVKGLPSLPTKTPFRVYASGGKKIKTDKPYGVNGGMALRDGLDASGRKGKGKGVYQFVDKYGANVDGYSPIYDENDWSPSGDVYVGGTTGLLIWAVTLAGVLGGGALLVYSTSALAQ</sequence>
<dbReference type="OrthoDB" id="10006023at2759"/>
<evidence type="ECO:0000313" key="22">
    <source>
        <dbReference type="Proteomes" id="UP000326396"/>
    </source>
</evidence>
<evidence type="ECO:0000256" key="3">
    <source>
        <dbReference type="ARBA" id="ARBA00004334"/>
    </source>
</evidence>
<dbReference type="GO" id="GO:0005829">
    <property type="term" value="C:cytosol"/>
    <property type="evidence" value="ECO:0007669"/>
    <property type="project" value="TreeGrafter"/>
</dbReference>
<keyword evidence="12" id="KW-0677">Repeat</keyword>
<feature type="repeat" description="TPR" evidence="19">
    <location>
        <begin position="627"/>
        <end position="660"/>
    </location>
</feature>
<dbReference type="PANTHER" id="PTHR10130:SF0">
    <property type="entry name" value="GH08708P"/>
    <property type="match status" value="1"/>
</dbReference>
<dbReference type="Pfam" id="PF13432">
    <property type="entry name" value="TPR_16"/>
    <property type="match status" value="2"/>
</dbReference>
<keyword evidence="15" id="KW-0793">Thylakoid</keyword>
<evidence type="ECO:0000256" key="14">
    <source>
        <dbReference type="ARBA" id="ARBA00022946"/>
    </source>
</evidence>
<comment type="function">
    <text evidence="1">Associated with the oxygen-evolving complex of photosystem II.</text>
</comment>
<evidence type="ECO:0000256" key="19">
    <source>
        <dbReference type="PROSITE-ProRule" id="PRU00339"/>
    </source>
</evidence>
<dbReference type="GO" id="GO:0009654">
    <property type="term" value="C:photosystem II oxygen evolving complex"/>
    <property type="evidence" value="ECO:0007669"/>
    <property type="project" value="InterPro"/>
</dbReference>
<dbReference type="GO" id="GO:0015979">
    <property type="term" value="P:photosynthesis"/>
    <property type="evidence" value="ECO:0007669"/>
    <property type="project" value="UniProtKB-KW"/>
</dbReference>
<dbReference type="InterPro" id="IPR011990">
    <property type="entry name" value="TPR-like_helical_dom_sf"/>
</dbReference>
<evidence type="ECO:0000256" key="11">
    <source>
        <dbReference type="ARBA" id="ARBA00022640"/>
    </source>
</evidence>
<keyword evidence="18" id="KW-0604">Photosystem II</keyword>
<evidence type="ECO:0000256" key="4">
    <source>
        <dbReference type="ARBA" id="ARBA00004496"/>
    </source>
</evidence>
<keyword evidence="20" id="KW-1133">Transmembrane helix</keyword>
<dbReference type="InterPro" id="IPR006814">
    <property type="entry name" value="PSII_PsbR"/>
</dbReference>
<dbReference type="PROSITE" id="PS50005">
    <property type="entry name" value="TPR"/>
    <property type="match status" value="3"/>
</dbReference>
<dbReference type="Gene3D" id="6.10.280.230">
    <property type="match status" value="1"/>
</dbReference>
<evidence type="ECO:0000256" key="16">
    <source>
        <dbReference type="ARBA" id="ARBA00023136"/>
    </source>
</evidence>
<evidence type="ECO:0000256" key="12">
    <source>
        <dbReference type="ARBA" id="ARBA00022737"/>
    </source>
</evidence>
<evidence type="ECO:0000256" key="7">
    <source>
        <dbReference type="ARBA" id="ARBA00018725"/>
    </source>
</evidence>
<protein>
    <recommendedName>
        <fullName evidence="7">Photosystem II 10 kDa polypeptide, chloroplastic</fullName>
    </recommendedName>
</protein>
<dbReference type="GO" id="GO:0005052">
    <property type="term" value="F:peroxisome matrix targeting signal-1 binding"/>
    <property type="evidence" value="ECO:0007669"/>
    <property type="project" value="TreeGrafter"/>
</dbReference>
<dbReference type="GO" id="GO:0009535">
    <property type="term" value="C:chloroplast thylakoid membrane"/>
    <property type="evidence" value="ECO:0007669"/>
    <property type="project" value="UniProtKB-SubCell"/>
</dbReference>
<keyword evidence="17" id="KW-0576">Peroxisome</keyword>
<keyword evidence="9" id="KW-0150">Chloroplast</keyword>
<evidence type="ECO:0000256" key="10">
    <source>
        <dbReference type="ARBA" id="ARBA00022531"/>
    </source>
</evidence>
<keyword evidence="16 20" id="KW-0472">Membrane</keyword>
<feature type="repeat" description="TPR" evidence="19">
    <location>
        <begin position="661"/>
        <end position="694"/>
    </location>
</feature>
<evidence type="ECO:0000313" key="21">
    <source>
        <dbReference type="EMBL" id="KAD4386316.1"/>
    </source>
</evidence>
<evidence type="ECO:0000256" key="1">
    <source>
        <dbReference type="ARBA" id="ARBA00002966"/>
    </source>
</evidence>
<evidence type="ECO:0000256" key="20">
    <source>
        <dbReference type="SAM" id="Phobius"/>
    </source>
</evidence>
<comment type="subcellular location">
    <subcellularLocation>
        <location evidence="4">Cytoplasm</location>
    </subcellularLocation>
    <subcellularLocation>
        <location evidence="2">Peroxisome</location>
    </subcellularLocation>
    <subcellularLocation>
        <location evidence="3">Plastid</location>
        <location evidence="3">Chloroplast thylakoid membrane</location>
    </subcellularLocation>
</comment>
<dbReference type="Proteomes" id="UP000326396">
    <property type="component" value="Linkage Group LG3"/>
</dbReference>